<dbReference type="PROSITE" id="PS50889">
    <property type="entry name" value="S4"/>
    <property type="match status" value="1"/>
</dbReference>
<dbReference type="PANTHER" id="PTHR16079">
    <property type="entry name" value="UBIQUITIN LIGASE PROTEIN CHFR"/>
    <property type="match status" value="1"/>
</dbReference>
<dbReference type="InterPro" id="IPR013083">
    <property type="entry name" value="Znf_RING/FYVE/PHD"/>
</dbReference>
<keyword evidence="5" id="KW-0862">Zinc</keyword>
<dbReference type="PANTHER" id="PTHR16079:SF4">
    <property type="entry name" value="E3 UBIQUITIN-PROTEIN LIGASE CHFR"/>
    <property type="match status" value="1"/>
</dbReference>
<feature type="compositionally biased region" description="Acidic residues" evidence="8">
    <location>
        <begin position="467"/>
        <end position="478"/>
    </location>
</feature>
<dbReference type="EMBL" id="JALJOR010000004">
    <property type="protein sequence ID" value="KAK9817719.1"/>
    <property type="molecule type" value="Genomic_DNA"/>
</dbReference>
<dbReference type="InterPro" id="IPR011989">
    <property type="entry name" value="ARM-like"/>
</dbReference>
<dbReference type="SUPFAM" id="SSF49879">
    <property type="entry name" value="SMAD/FHA domain"/>
    <property type="match status" value="1"/>
</dbReference>
<evidence type="ECO:0000256" key="8">
    <source>
        <dbReference type="SAM" id="MobiDB-lite"/>
    </source>
</evidence>
<dbReference type="SUPFAM" id="SSF57850">
    <property type="entry name" value="RING/U-box"/>
    <property type="match status" value="1"/>
</dbReference>
<comment type="caution">
    <text evidence="12">The sequence shown here is derived from an EMBL/GenBank/DDBJ whole genome shotgun (WGS) entry which is preliminary data.</text>
</comment>
<evidence type="ECO:0000313" key="13">
    <source>
        <dbReference type="Proteomes" id="UP001489004"/>
    </source>
</evidence>
<dbReference type="GO" id="GO:0004842">
    <property type="term" value="F:ubiquitin-protein transferase activity"/>
    <property type="evidence" value="ECO:0007669"/>
    <property type="project" value="TreeGrafter"/>
</dbReference>
<name>A0AAW1Q6M9_9CHLO</name>
<evidence type="ECO:0000256" key="7">
    <source>
        <dbReference type="PROSITE-ProRule" id="PRU00182"/>
    </source>
</evidence>
<dbReference type="Pfam" id="PF00498">
    <property type="entry name" value="FHA"/>
    <property type="match status" value="1"/>
</dbReference>
<dbReference type="SMART" id="SM00240">
    <property type="entry name" value="FHA"/>
    <property type="match status" value="1"/>
</dbReference>
<protein>
    <recommendedName>
        <fullName evidence="2">E3 ubiquitin-protein ligase CHFR</fullName>
    </recommendedName>
</protein>
<feature type="region of interest" description="Disordered" evidence="8">
    <location>
        <begin position="285"/>
        <end position="313"/>
    </location>
</feature>
<organism evidence="12 13">
    <name type="scientific">[Myrmecia] bisecta</name>
    <dbReference type="NCBI Taxonomy" id="41462"/>
    <lineage>
        <taxon>Eukaryota</taxon>
        <taxon>Viridiplantae</taxon>
        <taxon>Chlorophyta</taxon>
        <taxon>core chlorophytes</taxon>
        <taxon>Trebouxiophyceae</taxon>
        <taxon>Trebouxiales</taxon>
        <taxon>Trebouxiaceae</taxon>
        <taxon>Myrmecia</taxon>
    </lineage>
</organism>
<dbReference type="Proteomes" id="UP001489004">
    <property type="component" value="Unassembled WGS sequence"/>
</dbReference>
<dbReference type="Pfam" id="PF00097">
    <property type="entry name" value="zf-C3HC4"/>
    <property type="match status" value="1"/>
</dbReference>
<evidence type="ECO:0000256" key="6">
    <source>
        <dbReference type="PROSITE-ProRule" id="PRU00175"/>
    </source>
</evidence>
<evidence type="ECO:0000313" key="12">
    <source>
        <dbReference type="EMBL" id="KAK9817719.1"/>
    </source>
</evidence>
<keyword evidence="7" id="KW-0694">RNA-binding</keyword>
<dbReference type="SUPFAM" id="SSF48371">
    <property type="entry name" value="ARM repeat"/>
    <property type="match status" value="1"/>
</dbReference>
<reference evidence="12 13" key="1">
    <citation type="journal article" date="2024" name="Nat. Commun.">
        <title>Phylogenomics reveals the evolutionary origins of lichenization in chlorophyte algae.</title>
        <authorList>
            <person name="Puginier C."/>
            <person name="Libourel C."/>
            <person name="Otte J."/>
            <person name="Skaloud P."/>
            <person name="Haon M."/>
            <person name="Grisel S."/>
            <person name="Petersen M."/>
            <person name="Berrin J.G."/>
            <person name="Delaux P.M."/>
            <person name="Dal Grande F."/>
            <person name="Keller J."/>
        </authorList>
    </citation>
    <scope>NUCLEOTIDE SEQUENCE [LARGE SCALE GENOMIC DNA]</scope>
    <source>
        <strain evidence="12 13">SAG 2043</strain>
    </source>
</reference>
<dbReference type="PROSITE" id="PS00518">
    <property type="entry name" value="ZF_RING_1"/>
    <property type="match status" value="1"/>
</dbReference>
<dbReference type="InterPro" id="IPR016024">
    <property type="entry name" value="ARM-type_fold"/>
</dbReference>
<keyword evidence="3" id="KW-0479">Metal-binding</keyword>
<comment type="similarity">
    <text evidence="1">Belongs to the CHFR family.</text>
</comment>
<evidence type="ECO:0000256" key="1">
    <source>
        <dbReference type="ARBA" id="ARBA00005797"/>
    </source>
</evidence>
<dbReference type="InterPro" id="IPR052256">
    <property type="entry name" value="E3_ubiquitin-ligase_CHFR"/>
</dbReference>
<feature type="region of interest" description="Disordered" evidence="8">
    <location>
        <begin position="1"/>
        <end position="35"/>
    </location>
</feature>
<feature type="transmembrane region" description="Helical" evidence="9">
    <location>
        <begin position="783"/>
        <end position="805"/>
    </location>
</feature>
<dbReference type="CDD" id="cd00060">
    <property type="entry name" value="FHA"/>
    <property type="match status" value="1"/>
</dbReference>
<dbReference type="Gene3D" id="3.30.40.10">
    <property type="entry name" value="Zinc/RING finger domain, C3HC4 (zinc finger)"/>
    <property type="match status" value="1"/>
</dbReference>
<gene>
    <name evidence="12" type="ORF">WJX72_001212</name>
</gene>
<accession>A0AAW1Q6M9</accession>
<feature type="domain" description="FHA" evidence="10">
    <location>
        <begin position="130"/>
        <end position="223"/>
    </location>
</feature>
<evidence type="ECO:0000256" key="3">
    <source>
        <dbReference type="ARBA" id="ARBA00022723"/>
    </source>
</evidence>
<dbReference type="InterPro" id="IPR008984">
    <property type="entry name" value="SMAD_FHA_dom_sf"/>
</dbReference>
<evidence type="ECO:0000256" key="2">
    <source>
        <dbReference type="ARBA" id="ARBA00017908"/>
    </source>
</evidence>
<dbReference type="PROSITE" id="PS50006">
    <property type="entry name" value="FHA_DOMAIN"/>
    <property type="match status" value="1"/>
</dbReference>
<dbReference type="GO" id="GO:0006511">
    <property type="term" value="P:ubiquitin-dependent protein catabolic process"/>
    <property type="evidence" value="ECO:0007669"/>
    <property type="project" value="TreeGrafter"/>
</dbReference>
<evidence type="ECO:0000256" key="9">
    <source>
        <dbReference type="SAM" id="Phobius"/>
    </source>
</evidence>
<dbReference type="InterPro" id="IPR000253">
    <property type="entry name" value="FHA_dom"/>
</dbReference>
<dbReference type="Gene3D" id="1.25.10.10">
    <property type="entry name" value="Leucine-rich Repeat Variant"/>
    <property type="match status" value="1"/>
</dbReference>
<dbReference type="InterPro" id="IPR056597">
    <property type="entry name" value="ARM_LRRK2"/>
</dbReference>
<dbReference type="InterPro" id="IPR018957">
    <property type="entry name" value="Znf_C3HC4_RING-type"/>
</dbReference>
<keyword evidence="13" id="KW-1185">Reference proteome</keyword>
<dbReference type="InterPro" id="IPR001841">
    <property type="entry name" value="Znf_RING"/>
</dbReference>
<proteinExistence type="inferred from homology"/>
<dbReference type="Pfam" id="PF23744">
    <property type="entry name" value="ARM_LRRK2"/>
    <property type="match status" value="1"/>
</dbReference>
<keyword evidence="9" id="KW-0812">Transmembrane</keyword>
<keyword evidence="9" id="KW-0472">Membrane</keyword>
<dbReference type="AlphaFoldDB" id="A0AAW1Q6M9"/>
<dbReference type="GO" id="GO:0008270">
    <property type="term" value="F:zinc ion binding"/>
    <property type="evidence" value="ECO:0007669"/>
    <property type="project" value="UniProtKB-KW"/>
</dbReference>
<dbReference type="InterPro" id="IPR017907">
    <property type="entry name" value="Znf_RING_CS"/>
</dbReference>
<keyword evidence="9" id="KW-1133">Transmembrane helix</keyword>
<feature type="compositionally biased region" description="Basic and acidic residues" evidence="8">
    <location>
        <begin position="1"/>
        <end position="23"/>
    </location>
</feature>
<evidence type="ECO:0000256" key="5">
    <source>
        <dbReference type="ARBA" id="ARBA00022833"/>
    </source>
</evidence>
<keyword evidence="4 6" id="KW-0863">Zinc-finger</keyword>
<evidence type="ECO:0000259" key="10">
    <source>
        <dbReference type="PROSITE" id="PS50006"/>
    </source>
</evidence>
<feature type="domain" description="RING-type" evidence="11">
    <location>
        <begin position="330"/>
        <end position="373"/>
    </location>
</feature>
<sequence length="808" mass="86133">MSPRNSLDRRQGEADIGRGREESWSEGPNTSQRADLRDRIAASICSLAFHKFDASAGGGEAPSRSSSACEDQLLAKGGGLGLQEQMSAALRNLEVRTSHSGGTFNKALVWGWLEPGSRVLPHVLLKGSGVAIGRGREAFEARKQALSSIAPAAPGVPADLDALPSRRLNEKPKAMGFVEVADGRVSRLHCIIKMGAGQGANTGLQATLEDHSSNGTFVNGEKVAKGGAAPLQDGDRVSLVLSVAPLVEQYFIYRSGDPRTDNGEYMADWIDSAVRLWSPRTSFNDKSPTALNSPMAHANSPKRRPSGRLQRTQTSRYTTAEFSTLDDFQCQICLGTLRACVALEPCGHNFCAACLSHHFASLLQSGLPLTCPLRCQQPLRVVANTAVRALVDFHSSAPQRAAALASQQFRRSLMNKGASPSARMAMWNASANARGRPGPFSSLAGPLAAASAAAAAAAAAGPSTKMDDEEEEEEEEYTEMSTLCPLHDEFLPIDAASLKSKQVEVSLRQLTGSPEEPEVVMAALEALARLAWSDDEVREEVAELRGIEGIVEAMEAFPDQEGVQCNGCLALMSLVRGEGDICQGNQWKIAKARGVEAIVAAMRAFRSHPMVQLSALLCMIPMALENSMMQAHIAALALADVLAALASHPTEADIQAKGLVVLGVLGQGEDVVHDGIRQRQLEAAAPVQIAAALDMYGSRNEEVLWAALFSLAVLVREGSNPYRPATRAVAAAGVLGHLQRAMADYKEAADAEDGGDEMIITAGDYLVKTLQPAAQRLLWERHAMLYGMGFGAAAVAAVVAVRILLRRR</sequence>
<dbReference type="GO" id="GO:0016567">
    <property type="term" value="P:protein ubiquitination"/>
    <property type="evidence" value="ECO:0007669"/>
    <property type="project" value="TreeGrafter"/>
</dbReference>
<dbReference type="PROSITE" id="PS50089">
    <property type="entry name" value="ZF_RING_2"/>
    <property type="match status" value="1"/>
</dbReference>
<evidence type="ECO:0000259" key="11">
    <source>
        <dbReference type="PROSITE" id="PS50089"/>
    </source>
</evidence>
<evidence type="ECO:0000256" key="4">
    <source>
        <dbReference type="ARBA" id="ARBA00022771"/>
    </source>
</evidence>
<dbReference type="Gene3D" id="2.60.200.20">
    <property type="match status" value="1"/>
</dbReference>
<dbReference type="GO" id="GO:0003723">
    <property type="term" value="F:RNA binding"/>
    <property type="evidence" value="ECO:0007669"/>
    <property type="project" value="UniProtKB-KW"/>
</dbReference>
<feature type="region of interest" description="Disordered" evidence="8">
    <location>
        <begin position="459"/>
        <end position="479"/>
    </location>
</feature>
<dbReference type="GO" id="GO:0005634">
    <property type="term" value="C:nucleus"/>
    <property type="evidence" value="ECO:0007669"/>
    <property type="project" value="TreeGrafter"/>
</dbReference>